<keyword evidence="2" id="KW-1185">Reference proteome</keyword>
<dbReference type="AlphaFoldDB" id="A0AAV5MFP6"/>
<reference evidence="1 2" key="1">
    <citation type="journal article" date="2021" name="Commun. Biol.">
        <title>The genome of Shorea leprosula (Dipterocarpaceae) highlights the ecological relevance of drought in aseasonal tropical rainforests.</title>
        <authorList>
            <person name="Ng K.K.S."/>
            <person name="Kobayashi M.J."/>
            <person name="Fawcett J.A."/>
            <person name="Hatakeyama M."/>
            <person name="Paape T."/>
            <person name="Ng C.H."/>
            <person name="Ang C.C."/>
            <person name="Tnah L.H."/>
            <person name="Lee C.T."/>
            <person name="Nishiyama T."/>
            <person name="Sese J."/>
            <person name="O'Brien M.J."/>
            <person name="Copetti D."/>
            <person name="Mohd Noor M.I."/>
            <person name="Ong R.C."/>
            <person name="Putra M."/>
            <person name="Sireger I.Z."/>
            <person name="Indrioko S."/>
            <person name="Kosugi Y."/>
            <person name="Izuno A."/>
            <person name="Isagi Y."/>
            <person name="Lee S.L."/>
            <person name="Shimizu K.K."/>
        </authorList>
    </citation>
    <scope>NUCLEOTIDE SEQUENCE [LARGE SCALE GENOMIC DNA]</scope>
    <source>
        <strain evidence="1">214</strain>
    </source>
</reference>
<accession>A0AAV5MFP6</accession>
<gene>
    <name evidence="1" type="ORF">SLEP1_g55418</name>
</gene>
<dbReference type="EMBL" id="BPVZ01000263">
    <property type="protein sequence ID" value="GKV48620.1"/>
    <property type="molecule type" value="Genomic_DNA"/>
</dbReference>
<comment type="caution">
    <text evidence="1">The sequence shown here is derived from an EMBL/GenBank/DDBJ whole genome shotgun (WGS) entry which is preliminary data.</text>
</comment>
<dbReference type="Proteomes" id="UP001054252">
    <property type="component" value="Unassembled WGS sequence"/>
</dbReference>
<evidence type="ECO:0000313" key="2">
    <source>
        <dbReference type="Proteomes" id="UP001054252"/>
    </source>
</evidence>
<protein>
    <submittedName>
        <fullName evidence="1">Uncharacterized protein</fullName>
    </submittedName>
</protein>
<proteinExistence type="predicted"/>
<evidence type="ECO:0000313" key="1">
    <source>
        <dbReference type="EMBL" id="GKV48620.1"/>
    </source>
</evidence>
<organism evidence="1 2">
    <name type="scientific">Rubroshorea leprosula</name>
    <dbReference type="NCBI Taxonomy" id="152421"/>
    <lineage>
        <taxon>Eukaryota</taxon>
        <taxon>Viridiplantae</taxon>
        <taxon>Streptophyta</taxon>
        <taxon>Embryophyta</taxon>
        <taxon>Tracheophyta</taxon>
        <taxon>Spermatophyta</taxon>
        <taxon>Magnoliopsida</taxon>
        <taxon>eudicotyledons</taxon>
        <taxon>Gunneridae</taxon>
        <taxon>Pentapetalae</taxon>
        <taxon>rosids</taxon>
        <taxon>malvids</taxon>
        <taxon>Malvales</taxon>
        <taxon>Dipterocarpaceae</taxon>
        <taxon>Rubroshorea</taxon>
    </lineage>
</organism>
<sequence length="86" mass="9938">MPSCLPHGPVALNHGCGANHDIPLATVTRPAKNVQLILGIAEERYGDWPWKLNLTSSRRYIKEIELTHVDFYNFHSCFLWDIQHRK</sequence>
<name>A0AAV5MFP6_9ROSI</name>